<proteinExistence type="predicted"/>
<gene>
    <name evidence="2" type="ORF">HYC85_029013</name>
</gene>
<comment type="caution">
    <text evidence="2">The sequence shown here is derived from an EMBL/GenBank/DDBJ whole genome shotgun (WGS) entry which is preliminary data.</text>
</comment>
<dbReference type="Proteomes" id="UP000593564">
    <property type="component" value="Unassembled WGS sequence"/>
</dbReference>
<feature type="compositionally biased region" description="Basic and acidic residues" evidence="1">
    <location>
        <begin position="176"/>
        <end position="190"/>
    </location>
</feature>
<reference evidence="2 3" key="2">
    <citation type="submission" date="2020-07" db="EMBL/GenBank/DDBJ databases">
        <title>Genome assembly of wild tea tree DASZ reveals pedigree and selection history of tea varieties.</title>
        <authorList>
            <person name="Zhang W."/>
        </authorList>
    </citation>
    <scope>NUCLEOTIDE SEQUENCE [LARGE SCALE GENOMIC DNA]</scope>
    <source>
        <strain evidence="3">cv. G240</strain>
        <tissue evidence="2">Leaf</tissue>
    </source>
</reference>
<keyword evidence="3" id="KW-1185">Reference proteome</keyword>
<protein>
    <submittedName>
        <fullName evidence="2">Uncharacterized protein</fullName>
    </submittedName>
</protein>
<reference evidence="3" key="1">
    <citation type="journal article" date="2020" name="Nat. Commun.">
        <title>Genome assembly of wild tea tree DASZ reveals pedigree and selection history of tea varieties.</title>
        <authorList>
            <person name="Zhang W."/>
            <person name="Zhang Y."/>
            <person name="Qiu H."/>
            <person name="Guo Y."/>
            <person name="Wan H."/>
            <person name="Zhang X."/>
            <person name="Scossa F."/>
            <person name="Alseekh S."/>
            <person name="Zhang Q."/>
            <person name="Wang P."/>
            <person name="Xu L."/>
            <person name="Schmidt M.H."/>
            <person name="Jia X."/>
            <person name="Li D."/>
            <person name="Zhu A."/>
            <person name="Guo F."/>
            <person name="Chen W."/>
            <person name="Ni D."/>
            <person name="Usadel B."/>
            <person name="Fernie A.R."/>
            <person name="Wen W."/>
        </authorList>
    </citation>
    <scope>NUCLEOTIDE SEQUENCE [LARGE SCALE GENOMIC DNA]</scope>
    <source>
        <strain evidence="3">cv. G240</strain>
    </source>
</reference>
<evidence type="ECO:0000313" key="3">
    <source>
        <dbReference type="Proteomes" id="UP000593564"/>
    </source>
</evidence>
<feature type="region of interest" description="Disordered" evidence="1">
    <location>
        <begin position="163"/>
        <end position="190"/>
    </location>
</feature>
<evidence type="ECO:0000256" key="1">
    <source>
        <dbReference type="SAM" id="MobiDB-lite"/>
    </source>
</evidence>
<feature type="region of interest" description="Disordered" evidence="1">
    <location>
        <begin position="99"/>
        <end position="139"/>
    </location>
</feature>
<dbReference type="AlphaFoldDB" id="A0A7J7FWW8"/>
<dbReference type="EMBL" id="JACBKZ010000014">
    <property type="protein sequence ID" value="KAF5932842.1"/>
    <property type="molecule type" value="Genomic_DNA"/>
</dbReference>
<sequence length="273" mass="30673">MPHLGLDVPHLGLMSYHSETRSLGCKGNISAQIIHISALREGYHTPSVGNFLRHTKPCPPSSSNHPPWQNNDDVPLSTIDGITPESVRGRDGLPVVPAMAGLKTTPRRLPRDVRDKRTRSTDHSRSPDGHRHRRESHTYRLEHKLRDQDAIIRRMAAEMKALKRQVKGKGVAGVGDHSERTQPRRSEDRRDVLEERVRRREAQRVPALQQLSCEGGDTEEVVMPPPRLAALAPLDRDLARLSITPFSLETETTLLPAGFHQPKFTLYDGKIDP</sequence>
<organism evidence="2 3">
    <name type="scientific">Camellia sinensis</name>
    <name type="common">Tea plant</name>
    <name type="synonym">Thea sinensis</name>
    <dbReference type="NCBI Taxonomy" id="4442"/>
    <lineage>
        <taxon>Eukaryota</taxon>
        <taxon>Viridiplantae</taxon>
        <taxon>Streptophyta</taxon>
        <taxon>Embryophyta</taxon>
        <taxon>Tracheophyta</taxon>
        <taxon>Spermatophyta</taxon>
        <taxon>Magnoliopsida</taxon>
        <taxon>eudicotyledons</taxon>
        <taxon>Gunneridae</taxon>
        <taxon>Pentapetalae</taxon>
        <taxon>asterids</taxon>
        <taxon>Ericales</taxon>
        <taxon>Theaceae</taxon>
        <taxon>Camellia</taxon>
    </lineage>
</organism>
<name>A0A7J7FWW8_CAMSI</name>
<accession>A0A7J7FWW8</accession>
<feature type="compositionally biased region" description="Basic and acidic residues" evidence="1">
    <location>
        <begin position="109"/>
        <end position="129"/>
    </location>
</feature>
<evidence type="ECO:0000313" key="2">
    <source>
        <dbReference type="EMBL" id="KAF5932842.1"/>
    </source>
</evidence>